<dbReference type="RefSeq" id="XP_030852463.1">
    <property type="nucleotide sequence ID" value="XM_030996603.1"/>
</dbReference>
<dbReference type="InterPro" id="IPR001304">
    <property type="entry name" value="C-type_lectin-like"/>
</dbReference>
<dbReference type="SMART" id="SM00034">
    <property type="entry name" value="CLECT"/>
    <property type="match status" value="1"/>
</dbReference>
<dbReference type="FunCoup" id="A0A7M7T445">
    <property type="interactions" value="316"/>
</dbReference>
<dbReference type="OMA" id="HNAITIC"/>
<evidence type="ECO:0000259" key="1">
    <source>
        <dbReference type="PROSITE" id="PS50041"/>
    </source>
</evidence>
<dbReference type="InterPro" id="IPR016187">
    <property type="entry name" value="CTDL_fold"/>
</dbReference>
<dbReference type="KEGG" id="spu:105441724"/>
<dbReference type="OrthoDB" id="8950604at2759"/>
<protein>
    <recommendedName>
        <fullName evidence="1">C-type lectin domain-containing protein</fullName>
    </recommendedName>
</protein>
<sequence>MMDILHRIISVSMQIFTVFVLMISLHRDTWQVNGQICNTPDWLDYGDSQYLIVNHVRTWSAARIHCQDNGGDLAVIRSHEQTAFLVTYTLKSTYGYSYWIGLHDSDGDGQYTWIDDTQPQYSNWSPSQPSSSHACVRMKSSYSVVNQGKWQTSSCSNTRVHICQRPKDSRCSWHRFGQSLYRFYGEAMSNDDARAHCVSNGGDLAIIKSEEINPGFK</sequence>
<dbReference type="CDD" id="cd00037">
    <property type="entry name" value="CLECT"/>
    <property type="match status" value="1"/>
</dbReference>
<feature type="domain" description="C-type lectin" evidence="1">
    <location>
        <begin position="45"/>
        <end position="164"/>
    </location>
</feature>
<dbReference type="InterPro" id="IPR016186">
    <property type="entry name" value="C-type_lectin-like/link_sf"/>
</dbReference>
<accession>A0A7M7T445</accession>
<dbReference type="GeneID" id="105441724"/>
<dbReference type="FunFam" id="3.10.100.10:FF:000279">
    <property type="match status" value="1"/>
</dbReference>
<dbReference type="Pfam" id="PF00059">
    <property type="entry name" value="Lectin_C"/>
    <property type="match status" value="1"/>
</dbReference>
<keyword evidence="3" id="KW-1185">Reference proteome</keyword>
<dbReference type="InterPro" id="IPR050111">
    <property type="entry name" value="C-type_lectin/snaclec_domain"/>
</dbReference>
<evidence type="ECO:0000313" key="2">
    <source>
        <dbReference type="EnsemblMetazoa" id="XP_030852463"/>
    </source>
</evidence>
<dbReference type="PROSITE" id="PS50041">
    <property type="entry name" value="C_TYPE_LECTIN_2"/>
    <property type="match status" value="1"/>
</dbReference>
<proteinExistence type="predicted"/>
<dbReference type="EnsemblMetazoa" id="XM_030996603">
    <property type="protein sequence ID" value="XP_030852463"/>
    <property type="gene ID" value="LOC105441724"/>
</dbReference>
<dbReference type="InParanoid" id="A0A7M7T445"/>
<dbReference type="PANTHER" id="PTHR22803">
    <property type="entry name" value="MANNOSE, PHOSPHOLIPASE, LECTIN RECEPTOR RELATED"/>
    <property type="match status" value="1"/>
</dbReference>
<dbReference type="SUPFAM" id="SSF56436">
    <property type="entry name" value="C-type lectin-like"/>
    <property type="match status" value="2"/>
</dbReference>
<dbReference type="Proteomes" id="UP000007110">
    <property type="component" value="Unassembled WGS sequence"/>
</dbReference>
<organism evidence="2 3">
    <name type="scientific">Strongylocentrotus purpuratus</name>
    <name type="common">Purple sea urchin</name>
    <dbReference type="NCBI Taxonomy" id="7668"/>
    <lineage>
        <taxon>Eukaryota</taxon>
        <taxon>Metazoa</taxon>
        <taxon>Echinodermata</taxon>
        <taxon>Eleutherozoa</taxon>
        <taxon>Echinozoa</taxon>
        <taxon>Echinoidea</taxon>
        <taxon>Euechinoidea</taxon>
        <taxon>Echinacea</taxon>
        <taxon>Camarodonta</taxon>
        <taxon>Echinidea</taxon>
        <taxon>Strongylocentrotidae</taxon>
        <taxon>Strongylocentrotus</taxon>
    </lineage>
</organism>
<name>A0A7M7T445_STRPU</name>
<reference evidence="3" key="1">
    <citation type="submission" date="2015-02" db="EMBL/GenBank/DDBJ databases">
        <title>Genome sequencing for Strongylocentrotus purpuratus.</title>
        <authorList>
            <person name="Murali S."/>
            <person name="Liu Y."/>
            <person name="Vee V."/>
            <person name="English A."/>
            <person name="Wang M."/>
            <person name="Skinner E."/>
            <person name="Han Y."/>
            <person name="Muzny D.M."/>
            <person name="Worley K.C."/>
            <person name="Gibbs R.A."/>
        </authorList>
    </citation>
    <scope>NUCLEOTIDE SEQUENCE</scope>
</reference>
<dbReference type="Gene3D" id="3.10.100.10">
    <property type="entry name" value="Mannose-Binding Protein A, subunit A"/>
    <property type="match status" value="2"/>
</dbReference>
<evidence type="ECO:0000313" key="3">
    <source>
        <dbReference type="Proteomes" id="UP000007110"/>
    </source>
</evidence>
<dbReference type="AlphaFoldDB" id="A0A7M7T445"/>
<reference evidence="2" key="2">
    <citation type="submission" date="2021-01" db="UniProtKB">
        <authorList>
            <consortium name="EnsemblMetazoa"/>
        </authorList>
    </citation>
    <scope>IDENTIFICATION</scope>
</reference>